<feature type="region of interest" description="Disordered" evidence="1">
    <location>
        <begin position="1"/>
        <end position="75"/>
    </location>
</feature>
<accession>A0AAE1DD48</accession>
<sequence>MPSTQSDAETNLTQASDSYRITPSTQSDAETNLTQASDSYRIMPSTQSDAETNLTQASDSYRITPSTQSDAETGTAVRSKLRAYCSATGHRYRTWRNSCVFAQIFELGNSKL</sequence>
<dbReference type="EMBL" id="JAWDGP010004286">
    <property type="protein sequence ID" value="KAK3765570.1"/>
    <property type="molecule type" value="Genomic_DNA"/>
</dbReference>
<name>A0AAE1DD48_9GAST</name>
<comment type="caution">
    <text evidence="2">The sequence shown here is derived from an EMBL/GenBank/DDBJ whole genome shotgun (WGS) entry which is preliminary data.</text>
</comment>
<feature type="compositionally biased region" description="Polar residues" evidence="1">
    <location>
        <begin position="1"/>
        <end position="72"/>
    </location>
</feature>
<protein>
    <submittedName>
        <fullName evidence="2">Uncharacterized protein</fullName>
    </submittedName>
</protein>
<dbReference type="Proteomes" id="UP001283361">
    <property type="component" value="Unassembled WGS sequence"/>
</dbReference>
<organism evidence="2 3">
    <name type="scientific">Elysia crispata</name>
    <name type="common">lettuce slug</name>
    <dbReference type="NCBI Taxonomy" id="231223"/>
    <lineage>
        <taxon>Eukaryota</taxon>
        <taxon>Metazoa</taxon>
        <taxon>Spiralia</taxon>
        <taxon>Lophotrochozoa</taxon>
        <taxon>Mollusca</taxon>
        <taxon>Gastropoda</taxon>
        <taxon>Heterobranchia</taxon>
        <taxon>Euthyneura</taxon>
        <taxon>Panpulmonata</taxon>
        <taxon>Sacoglossa</taxon>
        <taxon>Placobranchoidea</taxon>
        <taxon>Plakobranchidae</taxon>
        <taxon>Elysia</taxon>
    </lineage>
</organism>
<evidence type="ECO:0000313" key="3">
    <source>
        <dbReference type="Proteomes" id="UP001283361"/>
    </source>
</evidence>
<keyword evidence="3" id="KW-1185">Reference proteome</keyword>
<evidence type="ECO:0000313" key="2">
    <source>
        <dbReference type="EMBL" id="KAK3765570.1"/>
    </source>
</evidence>
<evidence type="ECO:0000256" key="1">
    <source>
        <dbReference type="SAM" id="MobiDB-lite"/>
    </source>
</evidence>
<proteinExistence type="predicted"/>
<dbReference type="AlphaFoldDB" id="A0AAE1DD48"/>
<reference evidence="2" key="1">
    <citation type="journal article" date="2023" name="G3 (Bethesda)">
        <title>A reference genome for the long-term kleptoplast-retaining sea slug Elysia crispata morphotype clarki.</title>
        <authorList>
            <person name="Eastman K.E."/>
            <person name="Pendleton A.L."/>
            <person name="Shaikh M.A."/>
            <person name="Suttiyut T."/>
            <person name="Ogas R."/>
            <person name="Tomko P."/>
            <person name="Gavelis G."/>
            <person name="Widhalm J.R."/>
            <person name="Wisecaver J.H."/>
        </authorList>
    </citation>
    <scope>NUCLEOTIDE SEQUENCE</scope>
    <source>
        <strain evidence="2">ECLA1</strain>
    </source>
</reference>
<gene>
    <name evidence="2" type="ORF">RRG08_067292</name>
</gene>